<feature type="transmembrane region" description="Helical" evidence="1">
    <location>
        <begin position="54"/>
        <end position="75"/>
    </location>
</feature>
<feature type="transmembrane region" description="Helical" evidence="1">
    <location>
        <begin position="20"/>
        <end position="42"/>
    </location>
</feature>
<dbReference type="Proteomes" id="UP001602013">
    <property type="component" value="Unassembled WGS sequence"/>
</dbReference>
<proteinExistence type="predicted"/>
<organism evidence="2 3">
    <name type="scientific">Microtetraspora malaysiensis</name>
    <dbReference type="NCBI Taxonomy" id="161358"/>
    <lineage>
        <taxon>Bacteria</taxon>
        <taxon>Bacillati</taxon>
        <taxon>Actinomycetota</taxon>
        <taxon>Actinomycetes</taxon>
        <taxon>Streptosporangiales</taxon>
        <taxon>Streptosporangiaceae</taxon>
        <taxon>Microtetraspora</taxon>
    </lineage>
</organism>
<reference evidence="2 3" key="1">
    <citation type="submission" date="2024-10" db="EMBL/GenBank/DDBJ databases">
        <title>The Natural Products Discovery Center: Release of the First 8490 Sequenced Strains for Exploring Actinobacteria Biosynthetic Diversity.</title>
        <authorList>
            <person name="Kalkreuter E."/>
            <person name="Kautsar S.A."/>
            <person name="Yang D."/>
            <person name="Bader C.D."/>
            <person name="Teijaro C.N."/>
            <person name="Fluegel L."/>
            <person name="Davis C.M."/>
            <person name="Simpson J.R."/>
            <person name="Lauterbach L."/>
            <person name="Steele A.D."/>
            <person name="Gui C."/>
            <person name="Meng S."/>
            <person name="Li G."/>
            <person name="Viehrig K."/>
            <person name="Ye F."/>
            <person name="Su P."/>
            <person name="Kiefer A.F."/>
            <person name="Nichols A."/>
            <person name="Cepeda A.J."/>
            <person name="Yan W."/>
            <person name="Fan B."/>
            <person name="Jiang Y."/>
            <person name="Adhikari A."/>
            <person name="Zheng C.-J."/>
            <person name="Schuster L."/>
            <person name="Cowan T.M."/>
            <person name="Smanski M.J."/>
            <person name="Chevrette M.G."/>
            <person name="De Carvalho L.P.S."/>
            <person name="Shen B."/>
        </authorList>
    </citation>
    <scope>NUCLEOTIDE SEQUENCE [LARGE SCALE GENOMIC DNA]</scope>
    <source>
        <strain evidence="2 3">NPDC002173</strain>
    </source>
</reference>
<evidence type="ECO:0000313" key="2">
    <source>
        <dbReference type="EMBL" id="MFF3669660.1"/>
    </source>
</evidence>
<protein>
    <recommendedName>
        <fullName evidence="4">DUF4190 domain-containing protein</fullName>
    </recommendedName>
</protein>
<dbReference type="RefSeq" id="WP_387415932.1">
    <property type="nucleotide sequence ID" value="NZ_JBIASD010000023.1"/>
</dbReference>
<name>A0ABW6T1C0_9ACTN</name>
<evidence type="ECO:0000256" key="1">
    <source>
        <dbReference type="SAM" id="Phobius"/>
    </source>
</evidence>
<evidence type="ECO:0000313" key="3">
    <source>
        <dbReference type="Proteomes" id="UP001602013"/>
    </source>
</evidence>
<dbReference type="EMBL" id="JBIASD010000023">
    <property type="protein sequence ID" value="MFF3669660.1"/>
    <property type="molecule type" value="Genomic_DNA"/>
</dbReference>
<evidence type="ECO:0008006" key="4">
    <source>
        <dbReference type="Google" id="ProtNLM"/>
    </source>
</evidence>
<gene>
    <name evidence="2" type="ORF">ACFYXI_29135</name>
</gene>
<sequence length="99" mass="10587">MRATHALEMAAQVAAGLSLLGLWINFVLAGPIAMIGLVLAGIGVKGNVNRMSISYRWVAAVCLIVLVVVAIRWYLSTPVEYVVDRTARLGDAIPNPVNN</sequence>
<keyword evidence="1" id="KW-0812">Transmembrane</keyword>
<comment type="caution">
    <text evidence="2">The sequence shown here is derived from an EMBL/GenBank/DDBJ whole genome shotgun (WGS) entry which is preliminary data.</text>
</comment>
<accession>A0ABW6T1C0</accession>
<keyword evidence="1" id="KW-1133">Transmembrane helix</keyword>
<keyword evidence="3" id="KW-1185">Reference proteome</keyword>
<keyword evidence="1" id="KW-0472">Membrane</keyword>